<dbReference type="KEGG" id="slom:PXH66_08065"/>
<gene>
    <name evidence="2" type="ORF">PXH66_08065</name>
</gene>
<accession>A0AAF0CRL4</accession>
<sequence>MSASFRLLFCLCFIPVIASADGRELFERGFTAYQTNGPDALVNVWLLDQSKEAQTKAARDLRSSSEGLGEIIGFEVLTSIRISRRVERWFGVVYRRRGPVWVSADHYIGREEAGFVAFKSSRQVEDILPREMLVPPIE</sequence>
<keyword evidence="3" id="KW-1185">Reference proteome</keyword>
<reference evidence="2" key="1">
    <citation type="submission" date="2023-03" db="EMBL/GenBank/DDBJ databases">
        <title>Lomoglobus Profundus gen. nov., sp. nov., a novel member of the phylum Verrucomicrobia, isolated from deep-marine sediment of South China Sea.</title>
        <authorList>
            <person name="Ahmad T."/>
            <person name="Ishaq S.E."/>
            <person name="Wang F."/>
        </authorList>
    </citation>
    <scope>NUCLEOTIDE SEQUENCE</scope>
    <source>
        <strain evidence="2">LMO-M01</strain>
    </source>
</reference>
<evidence type="ECO:0000313" key="3">
    <source>
        <dbReference type="Proteomes" id="UP001218638"/>
    </source>
</evidence>
<dbReference type="Proteomes" id="UP001218638">
    <property type="component" value="Chromosome"/>
</dbReference>
<evidence type="ECO:0000313" key="2">
    <source>
        <dbReference type="EMBL" id="WED66803.1"/>
    </source>
</evidence>
<organism evidence="2 3">
    <name type="scientific">Synoicihabitans lomoniglobus</name>
    <dbReference type="NCBI Taxonomy" id="2909285"/>
    <lineage>
        <taxon>Bacteria</taxon>
        <taxon>Pseudomonadati</taxon>
        <taxon>Verrucomicrobiota</taxon>
        <taxon>Opitutia</taxon>
        <taxon>Opitutales</taxon>
        <taxon>Opitutaceae</taxon>
        <taxon>Synoicihabitans</taxon>
    </lineage>
</organism>
<feature type="signal peptide" evidence="1">
    <location>
        <begin position="1"/>
        <end position="20"/>
    </location>
</feature>
<feature type="chain" id="PRO_5042112711" evidence="1">
    <location>
        <begin position="21"/>
        <end position="138"/>
    </location>
</feature>
<dbReference type="EMBL" id="CP119075">
    <property type="protein sequence ID" value="WED66803.1"/>
    <property type="molecule type" value="Genomic_DNA"/>
</dbReference>
<evidence type="ECO:0000256" key="1">
    <source>
        <dbReference type="SAM" id="SignalP"/>
    </source>
</evidence>
<name>A0AAF0CRL4_9BACT</name>
<proteinExistence type="predicted"/>
<protein>
    <submittedName>
        <fullName evidence="2">Uncharacterized protein</fullName>
    </submittedName>
</protein>
<dbReference type="AlphaFoldDB" id="A0AAF0CRL4"/>
<dbReference type="RefSeq" id="WP_330928964.1">
    <property type="nucleotide sequence ID" value="NZ_CP119075.1"/>
</dbReference>
<keyword evidence="1" id="KW-0732">Signal</keyword>